<feature type="compositionally biased region" description="Low complexity" evidence="19">
    <location>
        <begin position="264"/>
        <end position="275"/>
    </location>
</feature>
<feature type="compositionally biased region" description="Basic and acidic residues" evidence="19">
    <location>
        <begin position="65"/>
        <end position="77"/>
    </location>
</feature>
<keyword evidence="16 18" id="KW-0206">Cytoskeleton</keyword>
<dbReference type="PANTHER" id="PTHR11501:SF14">
    <property type="entry name" value="MICROTUBULE-ASSOCIATED PROTEIN TAU"/>
    <property type="match status" value="1"/>
</dbReference>
<dbReference type="FunCoup" id="A0A455CA12">
    <property type="interactions" value="834"/>
</dbReference>
<evidence type="ECO:0000256" key="3">
    <source>
        <dbReference type="ARBA" id="ARBA00004413"/>
    </source>
</evidence>
<dbReference type="PROSITE" id="PS00229">
    <property type="entry name" value="TAU_MAP_1"/>
    <property type="match status" value="1"/>
</dbReference>
<protein>
    <recommendedName>
        <fullName evidence="18">Microtubule-associated protein</fullName>
    </recommendedName>
</protein>
<dbReference type="InterPro" id="IPR002955">
    <property type="entry name" value="Tau"/>
</dbReference>
<evidence type="ECO:0000313" key="20">
    <source>
        <dbReference type="Proteomes" id="UP000248484"/>
    </source>
</evidence>
<dbReference type="GO" id="GO:0008017">
    <property type="term" value="F:microtubule binding"/>
    <property type="evidence" value="ECO:0007669"/>
    <property type="project" value="InterPro"/>
</dbReference>
<evidence type="ECO:0000256" key="8">
    <source>
        <dbReference type="ARBA" id="ARBA00022490"/>
    </source>
</evidence>
<dbReference type="GO" id="GO:0005874">
    <property type="term" value="C:microtubule"/>
    <property type="evidence" value="ECO:0007669"/>
    <property type="project" value="UniProtKB-KW"/>
</dbReference>
<keyword evidence="8 18" id="KW-0963">Cytoplasm</keyword>
<keyword evidence="12" id="KW-0677">Repeat</keyword>
<dbReference type="InterPro" id="IPR001084">
    <property type="entry name" value="MAP_tubulin-bd_rpt"/>
</dbReference>
<feature type="compositionally biased region" description="Low complexity" evidence="19">
    <location>
        <begin position="382"/>
        <end position="402"/>
    </location>
</feature>
<evidence type="ECO:0000256" key="14">
    <source>
        <dbReference type="ARBA" id="ARBA00022990"/>
    </source>
</evidence>
<evidence type="ECO:0000256" key="16">
    <source>
        <dbReference type="ARBA" id="ARBA00023212"/>
    </source>
</evidence>
<feature type="compositionally biased region" description="Polar residues" evidence="19">
    <location>
        <begin position="304"/>
        <end position="321"/>
    </location>
</feature>
<dbReference type="InParanoid" id="A0A455CA12"/>
<dbReference type="Proteomes" id="UP000248484">
    <property type="component" value="Chromosome 14"/>
</dbReference>
<dbReference type="GO" id="GO:0030425">
    <property type="term" value="C:dendrite"/>
    <property type="evidence" value="ECO:0007669"/>
    <property type="project" value="UniProtKB-SubCell"/>
</dbReference>
<evidence type="ECO:0000256" key="2">
    <source>
        <dbReference type="ARBA" id="ARBA00004279"/>
    </source>
</evidence>
<dbReference type="OrthoDB" id="9378527at2759"/>
<keyword evidence="20" id="KW-1185">Reference proteome</keyword>
<feature type="compositionally biased region" description="Basic and acidic residues" evidence="19">
    <location>
        <begin position="162"/>
        <end position="176"/>
    </location>
</feature>
<dbReference type="GO" id="GO:0000226">
    <property type="term" value="P:microtubule cytoskeleton organization"/>
    <property type="evidence" value="ECO:0007669"/>
    <property type="project" value="TreeGrafter"/>
</dbReference>
<evidence type="ECO:0000256" key="17">
    <source>
        <dbReference type="ARBA" id="ARBA00023273"/>
    </source>
</evidence>
<evidence type="ECO:0000313" key="21">
    <source>
        <dbReference type="RefSeq" id="XP_028353876.1"/>
    </source>
</evidence>
<dbReference type="GO" id="GO:0005886">
    <property type="term" value="C:plasma membrane"/>
    <property type="evidence" value="ECO:0007669"/>
    <property type="project" value="UniProtKB-SubCell"/>
</dbReference>
<evidence type="ECO:0000256" key="9">
    <source>
        <dbReference type="ARBA" id="ARBA00022499"/>
    </source>
</evidence>
<evidence type="ECO:0000256" key="10">
    <source>
        <dbReference type="ARBA" id="ARBA00022553"/>
    </source>
</evidence>
<feature type="region of interest" description="Disordered" evidence="19">
    <location>
        <begin position="1"/>
        <end position="445"/>
    </location>
</feature>
<keyword evidence="6" id="KW-1003">Cell membrane</keyword>
<feature type="compositionally biased region" description="Acidic residues" evidence="19">
    <location>
        <begin position="78"/>
        <end position="90"/>
    </location>
</feature>
<evidence type="ECO:0000256" key="6">
    <source>
        <dbReference type="ARBA" id="ARBA00022475"/>
    </source>
</evidence>
<keyword evidence="7" id="KW-0488">Methylation</keyword>
<dbReference type="PROSITE" id="PS51491">
    <property type="entry name" value="TAU_MAP_2"/>
    <property type="match status" value="3"/>
</dbReference>
<dbReference type="PANTHER" id="PTHR11501">
    <property type="entry name" value="MICROTUBULE-ASSOCIATED PROTEIN"/>
    <property type="match status" value="1"/>
</dbReference>
<dbReference type="PRINTS" id="PR01261">
    <property type="entry name" value="TAUPROTEIN"/>
</dbReference>
<evidence type="ECO:0000256" key="11">
    <source>
        <dbReference type="ARBA" id="ARBA00022701"/>
    </source>
</evidence>
<keyword evidence="13" id="KW-0832">Ubl conjugation</keyword>
<evidence type="ECO:0000256" key="15">
    <source>
        <dbReference type="ARBA" id="ARBA00023136"/>
    </source>
</evidence>
<reference evidence="21" key="1">
    <citation type="submission" date="2025-08" db="UniProtKB">
        <authorList>
            <consortium name="RefSeq"/>
        </authorList>
    </citation>
    <scope>IDENTIFICATION</scope>
    <source>
        <tissue evidence="21">Muscle</tissue>
    </source>
</reference>
<organism evidence="20 21">
    <name type="scientific">Physeter macrocephalus</name>
    <name type="common">Sperm whale</name>
    <name type="synonym">Physeter catodon</name>
    <dbReference type="NCBI Taxonomy" id="9755"/>
    <lineage>
        <taxon>Eukaryota</taxon>
        <taxon>Metazoa</taxon>
        <taxon>Chordata</taxon>
        <taxon>Craniata</taxon>
        <taxon>Vertebrata</taxon>
        <taxon>Euteleostomi</taxon>
        <taxon>Mammalia</taxon>
        <taxon>Eutheria</taxon>
        <taxon>Laurasiatheria</taxon>
        <taxon>Artiodactyla</taxon>
        <taxon>Whippomorpha</taxon>
        <taxon>Cetacea</taxon>
        <taxon>Odontoceti</taxon>
        <taxon>Physeteridae</taxon>
        <taxon>Physeter</taxon>
    </lineage>
</organism>
<keyword evidence="10" id="KW-0597">Phosphoprotein</keyword>
<evidence type="ECO:0000256" key="18">
    <source>
        <dbReference type="RuleBase" id="RU000686"/>
    </source>
</evidence>
<accession>A0A455CA12</accession>
<keyword evidence="14" id="KW-0007">Acetylation</keyword>
<dbReference type="GeneID" id="102996376"/>
<evidence type="ECO:0000256" key="1">
    <source>
        <dbReference type="ARBA" id="ARBA00004245"/>
    </source>
</evidence>
<dbReference type="Pfam" id="PF00418">
    <property type="entry name" value="Tubulin-binding"/>
    <property type="match status" value="3"/>
</dbReference>
<keyword evidence="9" id="KW-1017">Isopeptide bond</keyword>
<feature type="compositionally biased region" description="Basic and acidic residues" evidence="19">
    <location>
        <begin position="211"/>
        <end position="225"/>
    </location>
</feature>
<feature type="compositionally biased region" description="Polar residues" evidence="19">
    <location>
        <begin position="91"/>
        <end position="110"/>
    </location>
</feature>
<dbReference type="AlphaFoldDB" id="A0A455CA12"/>
<evidence type="ECO:0000256" key="12">
    <source>
        <dbReference type="ARBA" id="ARBA00022737"/>
    </source>
</evidence>
<evidence type="ECO:0000256" key="13">
    <source>
        <dbReference type="ARBA" id="ARBA00022843"/>
    </source>
</evidence>
<evidence type="ECO:0000256" key="4">
    <source>
        <dbReference type="ARBA" id="ARBA00004489"/>
    </source>
</evidence>
<dbReference type="CTD" id="4137"/>
<comment type="subcellular location">
    <subcellularLocation>
        <location evidence="3">Cell membrane</location>
        <topology evidence="3">Peripheral membrane protein</topology>
        <orientation evidence="3">Cytoplasmic side</orientation>
    </subcellularLocation>
    <subcellularLocation>
        <location evidence="4">Cell projection</location>
        <location evidence="4">Axon</location>
    </subcellularLocation>
    <subcellularLocation>
        <location evidence="2">Cell projection</location>
        <location evidence="2">Dendrite</location>
    </subcellularLocation>
    <subcellularLocation>
        <location evidence="1 18">Cytoplasm</location>
        <location evidence="1 18">Cytoskeleton</location>
    </subcellularLocation>
    <subcellularLocation>
        <location evidence="5">Cytoplasm</location>
        <location evidence="5">Cytosol</location>
    </subcellularLocation>
</comment>
<name>A0A455CA12_PHYMC</name>
<dbReference type="KEGG" id="pcad:102996376"/>
<dbReference type="RefSeq" id="XP_028353876.1">
    <property type="nucleotide sequence ID" value="XM_028498075.2"/>
</dbReference>
<dbReference type="GO" id="GO:0030424">
    <property type="term" value="C:axon"/>
    <property type="evidence" value="ECO:0007669"/>
    <property type="project" value="UniProtKB-SubCell"/>
</dbReference>
<keyword evidence="15" id="KW-0472">Membrane</keyword>
<gene>
    <name evidence="21" type="primary">MAPT</name>
</gene>
<evidence type="ECO:0000256" key="7">
    <source>
        <dbReference type="ARBA" id="ARBA00022481"/>
    </source>
</evidence>
<dbReference type="GO" id="GO:0031175">
    <property type="term" value="P:neuron projection development"/>
    <property type="evidence" value="ECO:0007669"/>
    <property type="project" value="TreeGrafter"/>
</dbReference>
<evidence type="ECO:0000256" key="5">
    <source>
        <dbReference type="ARBA" id="ARBA00004514"/>
    </source>
</evidence>
<dbReference type="GO" id="GO:0005829">
    <property type="term" value="C:cytosol"/>
    <property type="evidence" value="ECO:0007669"/>
    <property type="project" value="UniProtKB-SubCell"/>
</dbReference>
<feature type="compositionally biased region" description="Basic and acidic residues" evidence="19">
    <location>
        <begin position="250"/>
        <end position="262"/>
    </location>
</feature>
<evidence type="ECO:0000256" key="19">
    <source>
        <dbReference type="SAM" id="MobiDB-lite"/>
    </source>
</evidence>
<keyword evidence="11 18" id="KW-0493">Microtubule</keyword>
<keyword evidence="17" id="KW-0966">Cell projection</keyword>
<sequence length="598" mass="61854">MDPGTPGLTCQHVSDMPGAPILPEGPREATHQHSGPEPEDADGSRCGSELLERQLLGELTQEGPPLKREQGKERLGGEEVDEDRDTDESSPQDPFPSQVSPRLQSPTTRGGPTPEAVSGEAPGIPGFPAKGAIPLPVDFLSKASAETRVSEPDGPGEGPPAEGHDGPPEFMFHVEIKANVQKEQGPSEVDLEGAALPGASGAEQEPWGPSEGKDTKKTDLPEPSEKQPAAGLPGKPVSRVPQLKARTGSKGKDGAGPDDKKSKTSTPSSAKTLSSRPCLSSKRPTPGSSDPLIKPSSPAVCPEPSSSPKHVSSVTPRTGSSGAKEMKVKGADGKPGTKITTPRGAAPPGQKGLANATRIPAKTTPTPKTPPGTGESGKSGDRSGYSSPGSPGTPGSRSRTPSLPTPPTREPKKVAVVRTPPKSPSAAKSRLQAAPGPMPDLKNVKSKIGSTENLKHQPGGGKVQIVYKPVDLSKVTSKCGSLGNIHHKPGGGQVEVKSEKLDFKERVQSKIGSLDNITHVPGGGHKKIETHKLTFRENAKAKTDHGAEIVYKSPVVSGDTSPRHLSNVSSTGSIDMVDSPQLATLADEVSASLAKQGL</sequence>
<dbReference type="InterPro" id="IPR027324">
    <property type="entry name" value="MAP2/MAP4/Tau"/>
</dbReference>
<feature type="compositionally biased region" description="Basic and acidic residues" evidence="19">
    <location>
        <begin position="25"/>
        <end position="36"/>
    </location>
</feature>
<proteinExistence type="predicted"/>